<dbReference type="PANTHER" id="PTHR21377">
    <property type="entry name" value="PROTEIN FAM210B, MITOCHONDRIAL"/>
    <property type="match status" value="1"/>
</dbReference>
<organism evidence="4 5">
    <name type="scientific">Lachnellula suecica</name>
    <dbReference type="NCBI Taxonomy" id="602035"/>
    <lineage>
        <taxon>Eukaryota</taxon>
        <taxon>Fungi</taxon>
        <taxon>Dikarya</taxon>
        <taxon>Ascomycota</taxon>
        <taxon>Pezizomycotina</taxon>
        <taxon>Leotiomycetes</taxon>
        <taxon>Helotiales</taxon>
        <taxon>Lachnaceae</taxon>
        <taxon>Lachnellula</taxon>
    </lineage>
</organism>
<evidence type="ECO:0000313" key="4">
    <source>
        <dbReference type="EMBL" id="TVY83818.1"/>
    </source>
</evidence>
<name>A0A8T9CE07_9HELO</name>
<feature type="region of interest" description="Disordered" evidence="1">
    <location>
        <begin position="69"/>
        <end position="100"/>
    </location>
</feature>
<evidence type="ECO:0000259" key="3">
    <source>
        <dbReference type="Pfam" id="PF06916"/>
    </source>
</evidence>
<accession>A0A8T9CE07</accession>
<dbReference type="InterPro" id="IPR009688">
    <property type="entry name" value="FAM210A/B-like_dom"/>
</dbReference>
<sequence>MLRTAISRGAVRSSLAIRPALRTSAPLRSIAHAARPKQTTAFTLPSHNLRASPKPNNIWQRLRFLHNSRARRNGKPTSPDPTPNLNSPKGSGPAAEAEPQTLGAKMRRLSREYGWSAVGVYFLLSLADFPFCFLFVRTLGTDRIGEWEHIVVSNIKKVIPDSVKQTWNEWRASMKKTEHEVTGSETASEHVEMVGWGVEEAEEKNKKNASLATQLALAYAIHKSFIFIRVPIAVAVTPKVVRVLRGWGWDIGKRTTKEAKAIRRANLPKAKINRRFGKKKQP</sequence>
<dbReference type="EMBL" id="QGMK01000150">
    <property type="protein sequence ID" value="TVY83818.1"/>
    <property type="molecule type" value="Genomic_DNA"/>
</dbReference>
<keyword evidence="2" id="KW-1133">Transmembrane helix</keyword>
<dbReference type="OrthoDB" id="426386at2759"/>
<gene>
    <name evidence="4" type="primary">NAT2_1</name>
    <name evidence="4" type="ORF">LSUE1_G001228</name>
</gene>
<comment type="caution">
    <text evidence="4">The sequence shown here is derived from an EMBL/GenBank/DDBJ whole genome shotgun (WGS) entry which is preliminary data.</text>
</comment>
<dbReference type="Pfam" id="PF06916">
    <property type="entry name" value="FAM210A-B_dom"/>
    <property type="match status" value="1"/>
</dbReference>
<keyword evidence="5" id="KW-1185">Reference proteome</keyword>
<dbReference type="GO" id="GO:0005739">
    <property type="term" value="C:mitochondrion"/>
    <property type="evidence" value="ECO:0007669"/>
    <property type="project" value="TreeGrafter"/>
</dbReference>
<feature type="transmembrane region" description="Helical" evidence="2">
    <location>
        <begin position="113"/>
        <end position="136"/>
    </location>
</feature>
<dbReference type="InterPro" id="IPR045866">
    <property type="entry name" value="FAM210A/B-like"/>
</dbReference>
<feature type="domain" description="DUF1279" evidence="3">
    <location>
        <begin position="105"/>
        <end position="238"/>
    </location>
</feature>
<dbReference type="AlphaFoldDB" id="A0A8T9CE07"/>
<dbReference type="PANTHER" id="PTHR21377:SF0">
    <property type="entry name" value="PROTEIN FAM210B, MITOCHONDRIAL"/>
    <property type="match status" value="1"/>
</dbReference>
<proteinExistence type="predicted"/>
<dbReference type="Proteomes" id="UP000469558">
    <property type="component" value="Unassembled WGS sequence"/>
</dbReference>
<evidence type="ECO:0000313" key="5">
    <source>
        <dbReference type="Proteomes" id="UP000469558"/>
    </source>
</evidence>
<reference evidence="4 5" key="1">
    <citation type="submission" date="2018-05" db="EMBL/GenBank/DDBJ databases">
        <title>Genome sequencing and assembly of the regulated plant pathogen Lachnellula willkommii and related sister species for the development of diagnostic species identification markers.</title>
        <authorList>
            <person name="Giroux E."/>
            <person name="Bilodeau G."/>
        </authorList>
    </citation>
    <scope>NUCLEOTIDE SEQUENCE [LARGE SCALE GENOMIC DNA]</scope>
    <source>
        <strain evidence="4 5">CBS 268.59</strain>
    </source>
</reference>
<evidence type="ECO:0000256" key="1">
    <source>
        <dbReference type="SAM" id="MobiDB-lite"/>
    </source>
</evidence>
<protein>
    <submittedName>
        <fullName evidence="4">Putative N-terminal acetyltransferase</fullName>
    </submittedName>
</protein>
<evidence type="ECO:0000256" key="2">
    <source>
        <dbReference type="SAM" id="Phobius"/>
    </source>
</evidence>
<keyword evidence="2" id="KW-0472">Membrane</keyword>
<keyword evidence="2" id="KW-0812">Transmembrane</keyword>